<evidence type="ECO:0000313" key="3">
    <source>
        <dbReference type="Proteomes" id="UP000586031"/>
    </source>
</evidence>
<keyword evidence="1" id="KW-1133">Transmembrane helix</keyword>
<protein>
    <recommendedName>
        <fullName evidence="4">DUF4064 domain-containing protein</fullName>
    </recommendedName>
</protein>
<name>A0A7J4TG88_9EURY</name>
<feature type="transmembrane region" description="Helical" evidence="1">
    <location>
        <begin position="76"/>
        <end position="109"/>
    </location>
</feature>
<dbReference type="Proteomes" id="UP000586031">
    <property type="component" value="Unassembled WGS sequence"/>
</dbReference>
<feature type="transmembrane region" description="Helical" evidence="1">
    <location>
        <begin position="51"/>
        <end position="69"/>
    </location>
</feature>
<organism evidence="2 3">
    <name type="scientific">Methanobacterium subterraneum</name>
    <dbReference type="NCBI Taxonomy" id="59277"/>
    <lineage>
        <taxon>Archaea</taxon>
        <taxon>Methanobacteriati</taxon>
        <taxon>Methanobacteriota</taxon>
        <taxon>Methanomada group</taxon>
        <taxon>Methanobacteria</taxon>
        <taxon>Methanobacteriales</taxon>
        <taxon>Methanobacteriaceae</taxon>
        <taxon>Methanobacterium</taxon>
    </lineage>
</organism>
<proteinExistence type="predicted"/>
<accession>A0A7J4TG88</accession>
<gene>
    <name evidence="2" type="ORF">HA271_00945</name>
</gene>
<feature type="transmembrane region" description="Helical" evidence="1">
    <location>
        <begin position="25"/>
        <end position="45"/>
    </location>
</feature>
<evidence type="ECO:0000313" key="2">
    <source>
        <dbReference type="EMBL" id="HII83418.1"/>
    </source>
</evidence>
<keyword evidence="1" id="KW-0472">Membrane</keyword>
<dbReference type="EMBL" id="DUHE01000028">
    <property type="protein sequence ID" value="HII83418.1"/>
    <property type="molecule type" value="Genomic_DNA"/>
</dbReference>
<sequence length="111" mass="11865">MGENVVNKTNRTDLTENKRSRTIELALGIVGGIFGLFGGIFALLFIPELGFSAILASVVGIIGAIFVTRNPKWGGLILIISSVWLLISISFFGVLGFILLLIAGSVALFRK</sequence>
<evidence type="ECO:0008006" key="4">
    <source>
        <dbReference type="Google" id="ProtNLM"/>
    </source>
</evidence>
<dbReference type="AlphaFoldDB" id="A0A7J4TG88"/>
<comment type="caution">
    <text evidence="2">The sequence shown here is derived from an EMBL/GenBank/DDBJ whole genome shotgun (WGS) entry which is preliminary data.</text>
</comment>
<evidence type="ECO:0000256" key="1">
    <source>
        <dbReference type="SAM" id="Phobius"/>
    </source>
</evidence>
<keyword evidence="1" id="KW-0812">Transmembrane</keyword>
<reference evidence="3" key="1">
    <citation type="journal article" date="2020" name="bioRxiv">
        <title>A rank-normalized archaeal taxonomy based on genome phylogeny resolves widespread incomplete and uneven classifications.</title>
        <authorList>
            <person name="Rinke C."/>
            <person name="Chuvochina M."/>
            <person name="Mussig A.J."/>
            <person name="Chaumeil P.-A."/>
            <person name="Waite D.W."/>
            <person name="Whitman W.B."/>
            <person name="Parks D.H."/>
            <person name="Hugenholtz P."/>
        </authorList>
    </citation>
    <scope>NUCLEOTIDE SEQUENCE [LARGE SCALE GENOMIC DNA]</scope>
</reference>